<dbReference type="Pfam" id="PF00172">
    <property type="entry name" value="Zn_clus"/>
    <property type="match status" value="1"/>
</dbReference>
<dbReference type="InterPro" id="IPR052360">
    <property type="entry name" value="Transcr_Regulatory_Proteins"/>
</dbReference>
<evidence type="ECO:0000259" key="7">
    <source>
        <dbReference type="PROSITE" id="PS50048"/>
    </source>
</evidence>
<keyword evidence="9" id="KW-1185">Reference proteome</keyword>
<keyword evidence="2" id="KW-0862">Zinc</keyword>
<evidence type="ECO:0000256" key="5">
    <source>
        <dbReference type="ARBA" id="ARBA00023163"/>
    </source>
</evidence>
<dbReference type="Proteomes" id="UP000037696">
    <property type="component" value="Unassembled WGS sequence"/>
</dbReference>
<dbReference type="GO" id="GO:0008270">
    <property type="term" value="F:zinc ion binding"/>
    <property type="evidence" value="ECO:0007669"/>
    <property type="project" value="InterPro"/>
</dbReference>
<gene>
    <name evidence="8" type="ORF">ACN38_g2693</name>
</gene>
<dbReference type="GO" id="GO:0000981">
    <property type="term" value="F:DNA-binding transcription factor activity, RNA polymerase II-specific"/>
    <property type="evidence" value="ECO:0007669"/>
    <property type="project" value="InterPro"/>
</dbReference>
<protein>
    <recommendedName>
        <fullName evidence="7">Zn(2)-C6 fungal-type domain-containing protein</fullName>
    </recommendedName>
</protein>
<name>A0A0M9WIN2_9EURO</name>
<keyword evidence="5" id="KW-0804">Transcription</keyword>
<accession>A0A0M9WIN2</accession>
<keyword evidence="1" id="KW-0479">Metal-binding</keyword>
<keyword evidence="3" id="KW-0805">Transcription regulation</keyword>
<dbReference type="PROSITE" id="PS00463">
    <property type="entry name" value="ZN2_CY6_FUNGAL_1"/>
    <property type="match status" value="1"/>
</dbReference>
<dbReference type="STRING" id="229535.A0A0M9WIN2"/>
<evidence type="ECO:0000256" key="6">
    <source>
        <dbReference type="ARBA" id="ARBA00023242"/>
    </source>
</evidence>
<dbReference type="InterPro" id="IPR021858">
    <property type="entry name" value="Fun_TF"/>
</dbReference>
<dbReference type="CDD" id="cd00067">
    <property type="entry name" value="GAL4"/>
    <property type="match status" value="1"/>
</dbReference>
<dbReference type="Pfam" id="PF11951">
    <property type="entry name" value="Fungal_trans_2"/>
    <property type="match status" value="1"/>
</dbReference>
<evidence type="ECO:0000256" key="2">
    <source>
        <dbReference type="ARBA" id="ARBA00022833"/>
    </source>
</evidence>
<organism evidence="8 9">
    <name type="scientific">Penicillium nordicum</name>
    <dbReference type="NCBI Taxonomy" id="229535"/>
    <lineage>
        <taxon>Eukaryota</taxon>
        <taxon>Fungi</taxon>
        <taxon>Dikarya</taxon>
        <taxon>Ascomycota</taxon>
        <taxon>Pezizomycotina</taxon>
        <taxon>Eurotiomycetes</taxon>
        <taxon>Eurotiomycetidae</taxon>
        <taxon>Eurotiales</taxon>
        <taxon>Aspergillaceae</taxon>
        <taxon>Penicillium</taxon>
    </lineage>
</organism>
<dbReference type="InterPro" id="IPR001138">
    <property type="entry name" value="Zn2Cys6_DnaBD"/>
</dbReference>
<proteinExistence type="predicted"/>
<dbReference type="GO" id="GO:0003677">
    <property type="term" value="F:DNA binding"/>
    <property type="evidence" value="ECO:0007669"/>
    <property type="project" value="UniProtKB-KW"/>
</dbReference>
<sequence>MFLLMKYVRAQMGHLTRSDKAIEPLEIKMIEETNTRRTRASHPKVRSGCQACKIRHKKCDETYPSCLKCTKTGRICEYVETPDRRKRAIRDIQVVSPAPNAAPYSAPNSAPGYFVARRLLDPSQVGLSRAERWYLDLFKTHTSTKCTGYMVDDFWQRLVHQVASEEPAVQHAAIALSSMHWQFMQETDSFKSKSLVMAKPSANNIPSFTLAQCTKALVSLRQRLTKGDTYTTSSAHREAVLVSCIMLVSLSLFQGDVMAVTSHLRSGYHVLMEWQKVNFDGNPSGPLLMRTFSELQLHRLTFSQALNDIDAAADDLPLWQAITVCQPVYGYAGVSETDFVIVIGASIMANYPPGLELRVGSSLRGLNAALADLLYQNSVEKTTEERLMNWKSEFNAFISANRDTLSPQDRGPMILMELWTMSCDTLLDTLKSPLDEMAHDSYLPLFQRMNELAALYLNLAEQASMFSTKPMLLQILYFVGCKCRDWYTRRETVRLLRDFPRREGLWTSDHYIAVVEHVIKHESAGLTPSDAIPRAARIDLIHFNPVDQSKFNLSYRRPCTPEEIANGADVCGKWTTVVLSA</sequence>
<dbReference type="Gene3D" id="4.10.240.10">
    <property type="entry name" value="Zn(2)-C6 fungal-type DNA-binding domain"/>
    <property type="match status" value="1"/>
</dbReference>
<comment type="caution">
    <text evidence="8">The sequence shown here is derived from an EMBL/GenBank/DDBJ whole genome shotgun (WGS) entry which is preliminary data.</text>
</comment>
<dbReference type="InterPro" id="IPR036864">
    <property type="entry name" value="Zn2-C6_fun-type_DNA-bd_sf"/>
</dbReference>
<evidence type="ECO:0000313" key="8">
    <source>
        <dbReference type="EMBL" id="KOS46335.1"/>
    </source>
</evidence>
<dbReference type="EMBL" id="LHQQ01000030">
    <property type="protein sequence ID" value="KOS46335.1"/>
    <property type="molecule type" value="Genomic_DNA"/>
</dbReference>
<dbReference type="PROSITE" id="PS50048">
    <property type="entry name" value="ZN2_CY6_FUNGAL_2"/>
    <property type="match status" value="1"/>
</dbReference>
<evidence type="ECO:0000256" key="3">
    <source>
        <dbReference type="ARBA" id="ARBA00023015"/>
    </source>
</evidence>
<dbReference type="SUPFAM" id="SSF57701">
    <property type="entry name" value="Zn2/Cys6 DNA-binding domain"/>
    <property type="match status" value="1"/>
</dbReference>
<keyword evidence="4" id="KW-0238">DNA-binding</keyword>
<evidence type="ECO:0000256" key="4">
    <source>
        <dbReference type="ARBA" id="ARBA00023125"/>
    </source>
</evidence>
<keyword evidence="6" id="KW-0539">Nucleus</keyword>
<reference evidence="8 9" key="1">
    <citation type="submission" date="2015-08" db="EMBL/GenBank/DDBJ databases">
        <title>Genome sequencing of Penicillium nordicum.</title>
        <authorList>
            <person name="Nguyen H.D."/>
            <person name="Seifert K.A."/>
        </authorList>
    </citation>
    <scope>NUCLEOTIDE SEQUENCE [LARGE SCALE GENOMIC DNA]</scope>
    <source>
        <strain evidence="8 9">DAOMC 185683</strain>
    </source>
</reference>
<evidence type="ECO:0000256" key="1">
    <source>
        <dbReference type="ARBA" id="ARBA00022723"/>
    </source>
</evidence>
<dbReference type="OrthoDB" id="2593732at2759"/>
<dbReference type="SMART" id="SM00066">
    <property type="entry name" value="GAL4"/>
    <property type="match status" value="1"/>
</dbReference>
<dbReference type="AlphaFoldDB" id="A0A0M9WIN2"/>
<feature type="domain" description="Zn(2)-C6 fungal-type" evidence="7">
    <location>
        <begin position="48"/>
        <end position="78"/>
    </location>
</feature>
<dbReference type="PANTHER" id="PTHR36206">
    <property type="entry name" value="ASPERCRYPTIN BIOSYNTHESIS CLUSTER-SPECIFIC TRANSCRIPTION REGULATOR ATNN-RELATED"/>
    <property type="match status" value="1"/>
</dbReference>
<evidence type="ECO:0000313" key="9">
    <source>
        <dbReference type="Proteomes" id="UP000037696"/>
    </source>
</evidence>
<dbReference type="PANTHER" id="PTHR36206:SF12">
    <property type="entry name" value="ASPERCRYPTIN BIOSYNTHESIS CLUSTER-SPECIFIC TRANSCRIPTION REGULATOR ATNN-RELATED"/>
    <property type="match status" value="1"/>
</dbReference>